<dbReference type="Proteomes" id="UP000299211">
    <property type="component" value="Unassembled WGS sequence"/>
</dbReference>
<comment type="caution">
    <text evidence="1">The sequence shown here is derived from an EMBL/GenBank/DDBJ whole genome shotgun (WGS) entry which is preliminary data.</text>
</comment>
<organism evidence="1 4">
    <name type="scientific">Streptomyces avermitilis</name>
    <dbReference type="NCBI Taxonomy" id="33903"/>
    <lineage>
        <taxon>Bacteria</taxon>
        <taxon>Bacillati</taxon>
        <taxon>Actinomycetota</taxon>
        <taxon>Actinomycetes</taxon>
        <taxon>Kitasatosporales</taxon>
        <taxon>Streptomycetaceae</taxon>
        <taxon>Streptomyces</taxon>
    </lineage>
</organism>
<evidence type="ECO:0000313" key="1">
    <source>
        <dbReference type="EMBL" id="GDY68484.1"/>
    </source>
</evidence>
<proteinExistence type="predicted"/>
<reference evidence="1 4" key="2">
    <citation type="submission" date="2019-04" db="EMBL/GenBank/DDBJ databases">
        <title>Draft genome sequences of Streptomyces avermitilis NBRC 14893.</title>
        <authorList>
            <person name="Komaki H."/>
            <person name="Tamura T."/>
            <person name="Hosoyama A."/>
        </authorList>
    </citation>
    <scope>NUCLEOTIDE SEQUENCE [LARGE SCALE GENOMIC DNA]</scope>
    <source>
        <strain evidence="1 4">NBRC 14893</strain>
    </source>
</reference>
<gene>
    <name evidence="1" type="ORF">SAV14893_078770</name>
    <name evidence="2" type="ORF">SAV31267_006290</name>
</gene>
<sequence>MPVDEPWEQLRSRLRIGACLTGTVVRVPKPGAIGIFIDLGLSAGGFVDVLLLPRDPARWPAEGTVTDFEIWWMDERPQLRLKPAESAYLLEDFDCWVAQENSVAAKQWLQRAGERRWDV</sequence>
<reference evidence="2 3" key="1">
    <citation type="submission" date="2019-04" db="EMBL/GenBank/DDBJ databases">
        <title>Draft genome sequences of Streptomyces avermitilis ATCC 31267.</title>
        <authorList>
            <person name="Komaki H."/>
            <person name="Tamura T."/>
            <person name="Hosoyama A."/>
        </authorList>
    </citation>
    <scope>NUCLEOTIDE SEQUENCE [LARGE SCALE GENOMIC DNA]</scope>
    <source>
        <strain evidence="2 3">ATCC 31267</strain>
    </source>
</reference>
<dbReference type="Proteomes" id="UP000302139">
    <property type="component" value="Unassembled WGS sequence"/>
</dbReference>
<dbReference type="EMBL" id="BJHX01000001">
    <property type="protein sequence ID" value="GDY68484.1"/>
    <property type="molecule type" value="Genomic_DNA"/>
</dbReference>
<dbReference type="RefSeq" id="WP_174514645.1">
    <property type="nucleotide sequence ID" value="NZ_BAABTN010000015.1"/>
</dbReference>
<dbReference type="EMBL" id="BJHY01000001">
    <property type="protein sequence ID" value="GDY71144.1"/>
    <property type="molecule type" value="Genomic_DNA"/>
</dbReference>
<protein>
    <recommendedName>
        <fullName evidence="5">S1 motif domain-containing protein</fullName>
    </recommendedName>
</protein>
<evidence type="ECO:0000313" key="3">
    <source>
        <dbReference type="Proteomes" id="UP000299211"/>
    </source>
</evidence>
<evidence type="ECO:0000313" key="4">
    <source>
        <dbReference type="Proteomes" id="UP000302139"/>
    </source>
</evidence>
<accession>A0A4D4M9L3</accession>
<name>A0A4D4M9L3_STRAX</name>
<evidence type="ECO:0000313" key="2">
    <source>
        <dbReference type="EMBL" id="GDY71144.1"/>
    </source>
</evidence>
<evidence type="ECO:0008006" key="5">
    <source>
        <dbReference type="Google" id="ProtNLM"/>
    </source>
</evidence>
<dbReference type="AlphaFoldDB" id="A0A4D4M9L3"/>